<keyword evidence="5 6" id="KW-0472">Membrane</keyword>
<feature type="transmembrane region" description="Helical" evidence="6">
    <location>
        <begin position="349"/>
        <end position="367"/>
    </location>
</feature>
<feature type="transmembrane region" description="Helical" evidence="6">
    <location>
        <begin position="88"/>
        <end position="106"/>
    </location>
</feature>
<keyword evidence="3 6" id="KW-0812">Transmembrane</keyword>
<evidence type="ECO:0000256" key="2">
    <source>
        <dbReference type="ARBA" id="ARBA00022475"/>
    </source>
</evidence>
<comment type="subcellular location">
    <subcellularLocation>
        <location evidence="1">Cell membrane</location>
        <topology evidence="1">Multi-pass membrane protein</topology>
    </subcellularLocation>
</comment>
<dbReference type="PROSITE" id="PS00217">
    <property type="entry name" value="SUGAR_TRANSPORT_2"/>
    <property type="match status" value="1"/>
</dbReference>
<feature type="transmembrane region" description="Helical" evidence="6">
    <location>
        <begin position="180"/>
        <end position="200"/>
    </location>
</feature>
<dbReference type="AlphaFoldDB" id="G8LFT9"/>
<keyword evidence="2" id="KW-1003">Cell membrane</keyword>
<feature type="transmembrane region" description="Helical" evidence="6">
    <location>
        <begin position="374"/>
        <end position="391"/>
    </location>
</feature>
<evidence type="ECO:0000256" key="4">
    <source>
        <dbReference type="ARBA" id="ARBA00022989"/>
    </source>
</evidence>
<dbReference type="PANTHER" id="PTHR23508:SF10">
    <property type="entry name" value="CARBOXYLIC ACID TRANSPORTER PROTEIN HOMOLOG"/>
    <property type="match status" value="1"/>
</dbReference>
<dbReference type="Proteomes" id="UP000007838">
    <property type="component" value="Chromosome"/>
</dbReference>
<evidence type="ECO:0000313" key="8">
    <source>
        <dbReference type="EMBL" id="AEW71574.1"/>
    </source>
</evidence>
<evidence type="ECO:0000256" key="5">
    <source>
        <dbReference type="ARBA" id="ARBA00023136"/>
    </source>
</evidence>
<dbReference type="InterPro" id="IPR036259">
    <property type="entry name" value="MFS_trans_sf"/>
</dbReference>
<dbReference type="CDD" id="cd17365">
    <property type="entry name" value="MFS_PcaK_like"/>
    <property type="match status" value="1"/>
</dbReference>
<reference evidence="8 9" key="1">
    <citation type="journal article" date="2011" name="Stand. Genomic Sci.">
        <title>Complete genome of the onion pathogen Enterobacter cloacae EcWSU1.</title>
        <authorList>
            <person name="Humann J.L."/>
            <person name="Wildung M."/>
            <person name="Cheng C.H."/>
            <person name="Lee T."/>
            <person name="Stewart J.E."/>
            <person name="Drew J.C."/>
            <person name="Triplett E.W."/>
            <person name="Main D."/>
            <person name="Schroeder B.K."/>
        </authorList>
    </citation>
    <scope>NUCLEOTIDE SEQUENCE [LARGE SCALE GENOMIC DNA]</scope>
    <source>
        <strain evidence="8 9">EcWSU1</strain>
    </source>
</reference>
<dbReference type="InterPro" id="IPR005829">
    <property type="entry name" value="Sugar_transporter_CS"/>
</dbReference>
<dbReference type="eggNOG" id="COG2814">
    <property type="taxonomic scope" value="Bacteria"/>
</dbReference>
<dbReference type="InterPro" id="IPR011701">
    <property type="entry name" value="MFS"/>
</dbReference>
<dbReference type="KEGG" id="eec:EcWSU1_00134"/>
<dbReference type="SUPFAM" id="SSF103473">
    <property type="entry name" value="MFS general substrate transporter"/>
    <property type="match status" value="1"/>
</dbReference>
<protein>
    <submittedName>
        <fullName evidence="8">4-hydroxybenzoate transporter</fullName>
    </submittedName>
</protein>
<feature type="transmembrane region" description="Helical" evidence="6">
    <location>
        <begin position="50"/>
        <end position="73"/>
    </location>
</feature>
<evidence type="ECO:0000313" key="9">
    <source>
        <dbReference type="Proteomes" id="UP000007838"/>
    </source>
</evidence>
<feature type="transmembrane region" description="Helical" evidence="6">
    <location>
        <begin position="144"/>
        <end position="168"/>
    </location>
</feature>
<sequence length="473" mass="51507">MTYLCRTQLYRQANTRTQKHHHIRGERMRYSGQVDIQQVIDDSPFSGFHWVLIVLGFLVLAIDGFDTAAMGYIAPTLSAEWGIHKQDLGPVLSAALLGLSLGALVAGPVSDRIGRKRVLVFSCLFFGLSSLGTAWAQSLNTLTLWRFLTGLGLGAAMPNAITLISEFAPQRCRAMAINTMYCGFPLGAAGGGAISSWLIPHHGWRSVLLTGAIAPLILTLLLMLFLPESVKYLVQRGKDMMQIRRIASRFARTTLDGVTGFFLAEDRVAAKKGSVAQLFSQPWLPGTLMLWVTYFMGLVIYYVLLSWMPTLMLGMGYPLAESAWLTSLFTFGGTAGILLAGWMMDRWEAHKVVAGGFVLTMLLILALGIEHNHIALFGGLIFLMGIAMNGAQSGMQTLAATFYPTECRATGIAWMQGIGRFGGVAGTMTSAQLLSMQWQADSILMILSLPALLAAAATFYKMLRCRSQDLGVA</sequence>
<dbReference type="HOGENOM" id="CLU_001265_46_4_6"/>
<dbReference type="InterPro" id="IPR020846">
    <property type="entry name" value="MFS_dom"/>
</dbReference>
<feature type="transmembrane region" description="Helical" evidence="6">
    <location>
        <begin position="118"/>
        <end position="138"/>
    </location>
</feature>
<feature type="transmembrane region" description="Helical" evidence="6">
    <location>
        <begin position="442"/>
        <end position="460"/>
    </location>
</feature>
<dbReference type="GO" id="GO:0046943">
    <property type="term" value="F:carboxylic acid transmembrane transporter activity"/>
    <property type="evidence" value="ECO:0007669"/>
    <property type="project" value="TreeGrafter"/>
</dbReference>
<feature type="transmembrane region" description="Helical" evidence="6">
    <location>
        <begin position="283"/>
        <end position="304"/>
    </location>
</feature>
<evidence type="ECO:0000256" key="6">
    <source>
        <dbReference type="SAM" id="Phobius"/>
    </source>
</evidence>
<dbReference type="Gene3D" id="1.20.1250.20">
    <property type="entry name" value="MFS general substrate transporter like domains"/>
    <property type="match status" value="1"/>
</dbReference>
<keyword evidence="4 6" id="KW-1133">Transmembrane helix</keyword>
<accession>G8LFT9</accession>
<gene>
    <name evidence="8" type="primary">pcaK</name>
    <name evidence="8" type="ORF">EcWSU1_00134</name>
</gene>
<feature type="transmembrane region" description="Helical" evidence="6">
    <location>
        <begin position="324"/>
        <end position="343"/>
    </location>
</feature>
<organism evidence="8 9">
    <name type="scientific">Enterobacter ludwigii</name>
    <dbReference type="NCBI Taxonomy" id="299767"/>
    <lineage>
        <taxon>Bacteria</taxon>
        <taxon>Pseudomonadati</taxon>
        <taxon>Pseudomonadota</taxon>
        <taxon>Gammaproteobacteria</taxon>
        <taxon>Enterobacterales</taxon>
        <taxon>Enterobacteriaceae</taxon>
        <taxon>Enterobacter</taxon>
        <taxon>Enterobacter cloacae complex</taxon>
    </lineage>
</organism>
<evidence type="ECO:0000256" key="1">
    <source>
        <dbReference type="ARBA" id="ARBA00004651"/>
    </source>
</evidence>
<evidence type="ECO:0000256" key="3">
    <source>
        <dbReference type="ARBA" id="ARBA00022692"/>
    </source>
</evidence>
<feature type="transmembrane region" description="Helical" evidence="6">
    <location>
        <begin position="206"/>
        <end position="226"/>
    </location>
</feature>
<dbReference type="PANTHER" id="PTHR23508">
    <property type="entry name" value="CARBOXYLIC ACID TRANSPORTER PROTEIN HOMOLOG"/>
    <property type="match status" value="1"/>
</dbReference>
<evidence type="ECO:0000259" key="7">
    <source>
        <dbReference type="PROSITE" id="PS50850"/>
    </source>
</evidence>
<feature type="domain" description="Major facilitator superfamily (MFS) profile" evidence="7">
    <location>
        <begin position="52"/>
        <end position="466"/>
    </location>
</feature>
<proteinExistence type="predicted"/>
<dbReference type="EMBL" id="CP002886">
    <property type="protein sequence ID" value="AEW71574.1"/>
    <property type="molecule type" value="Genomic_DNA"/>
</dbReference>
<dbReference type="PROSITE" id="PS50850">
    <property type="entry name" value="MFS"/>
    <property type="match status" value="1"/>
</dbReference>
<dbReference type="Pfam" id="PF07690">
    <property type="entry name" value="MFS_1"/>
    <property type="match status" value="1"/>
</dbReference>
<dbReference type="PROSITE" id="PS00216">
    <property type="entry name" value="SUGAR_TRANSPORT_1"/>
    <property type="match status" value="1"/>
</dbReference>
<dbReference type="GO" id="GO:0005886">
    <property type="term" value="C:plasma membrane"/>
    <property type="evidence" value="ECO:0007669"/>
    <property type="project" value="UniProtKB-SubCell"/>
</dbReference>
<name>G8LFT9_9ENTR</name>